<feature type="transmembrane region" description="Helical" evidence="1">
    <location>
        <begin position="33"/>
        <end position="54"/>
    </location>
</feature>
<organism evidence="2 3">
    <name type="scientific">Hibiscus syriacus</name>
    <name type="common">Rose of Sharon</name>
    <dbReference type="NCBI Taxonomy" id="106335"/>
    <lineage>
        <taxon>Eukaryota</taxon>
        <taxon>Viridiplantae</taxon>
        <taxon>Streptophyta</taxon>
        <taxon>Embryophyta</taxon>
        <taxon>Tracheophyta</taxon>
        <taxon>Spermatophyta</taxon>
        <taxon>Magnoliopsida</taxon>
        <taxon>eudicotyledons</taxon>
        <taxon>Gunneridae</taxon>
        <taxon>Pentapetalae</taxon>
        <taxon>rosids</taxon>
        <taxon>malvids</taxon>
        <taxon>Malvales</taxon>
        <taxon>Malvaceae</taxon>
        <taxon>Malvoideae</taxon>
        <taxon>Hibiscus</taxon>
    </lineage>
</organism>
<proteinExistence type="predicted"/>
<evidence type="ECO:0000313" key="2">
    <source>
        <dbReference type="EMBL" id="KAE8675616.1"/>
    </source>
</evidence>
<keyword evidence="1" id="KW-1133">Transmembrane helix</keyword>
<evidence type="ECO:0008006" key="4">
    <source>
        <dbReference type="Google" id="ProtNLM"/>
    </source>
</evidence>
<accession>A0A6A2YC39</accession>
<gene>
    <name evidence="2" type="ORF">F3Y22_tig00111650pilonHSYRG00006</name>
</gene>
<dbReference type="EMBL" id="VEPZ02001395">
    <property type="protein sequence ID" value="KAE8675616.1"/>
    <property type="molecule type" value="Genomic_DNA"/>
</dbReference>
<dbReference type="AlphaFoldDB" id="A0A6A2YC39"/>
<keyword evidence="3" id="KW-1185">Reference proteome</keyword>
<sequence length="113" mass="12798">MAVAHPKYPISSLPASLTVANPPFGHNQPPLAVLFWLWVIIILVFPLEMMILLARFECRSTFSMMDLNVDPPLSVMDLNVDPPHSVMDLKCRSTSFCDGFERRSTYFCDGFEC</sequence>
<keyword evidence="1" id="KW-0472">Membrane</keyword>
<name>A0A6A2YC39_HIBSY</name>
<reference evidence="2" key="1">
    <citation type="submission" date="2019-09" db="EMBL/GenBank/DDBJ databases">
        <title>Draft genome information of white flower Hibiscus syriacus.</title>
        <authorList>
            <person name="Kim Y.-M."/>
        </authorList>
    </citation>
    <scope>NUCLEOTIDE SEQUENCE [LARGE SCALE GENOMIC DNA]</scope>
    <source>
        <strain evidence="2">YM2019G1</strain>
    </source>
</reference>
<evidence type="ECO:0000313" key="3">
    <source>
        <dbReference type="Proteomes" id="UP000436088"/>
    </source>
</evidence>
<protein>
    <recommendedName>
        <fullName evidence="4">Transmembrane protein</fullName>
    </recommendedName>
</protein>
<evidence type="ECO:0000256" key="1">
    <source>
        <dbReference type="SAM" id="Phobius"/>
    </source>
</evidence>
<comment type="caution">
    <text evidence="2">The sequence shown here is derived from an EMBL/GenBank/DDBJ whole genome shotgun (WGS) entry which is preliminary data.</text>
</comment>
<dbReference type="Proteomes" id="UP000436088">
    <property type="component" value="Unassembled WGS sequence"/>
</dbReference>
<keyword evidence="1" id="KW-0812">Transmembrane</keyword>